<keyword evidence="2" id="KW-1185">Reference proteome</keyword>
<accession>A0ACB8S3K3</accession>
<protein>
    <submittedName>
        <fullName evidence="1">DNA polymerase alpha, subunit B</fullName>
    </submittedName>
</protein>
<organism evidence="1 2">
    <name type="scientific">Auriscalpium vulgare</name>
    <dbReference type="NCBI Taxonomy" id="40419"/>
    <lineage>
        <taxon>Eukaryota</taxon>
        <taxon>Fungi</taxon>
        <taxon>Dikarya</taxon>
        <taxon>Basidiomycota</taxon>
        <taxon>Agaricomycotina</taxon>
        <taxon>Agaricomycetes</taxon>
        <taxon>Russulales</taxon>
        <taxon>Auriscalpiaceae</taxon>
        <taxon>Auriscalpium</taxon>
    </lineage>
</organism>
<dbReference type="EMBL" id="MU275862">
    <property type="protein sequence ID" value="KAI0050363.1"/>
    <property type="molecule type" value="Genomic_DNA"/>
</dbReference>
<sequence length="589" mass="63435">MASIHDSLRVKFESTPGCDDAFIERCAEICKTYNISPEDLYFKWEVLVLNRGNAIGGRIIDANTAGAIQQSIQSEVARVALNQMKFKTEPGSARKARGGPSASMLGLGSRITSGAGARVGLIQPKTEEAATPMRAAGVGSSLFTGAGPSRVQFRTLDSGKRSYKYMYEKISERSEALDDRIDEFADLVRKHYGIPDLGDPAASTDDEVTVVGRITLDAEATSSANVKLNESSIFLESSRSMGSGVRVPIRFNPEVKTRGGPKGQAGVGLFPGAIVALQGRNGGGGWFSVNTVLALPPLQSSLVSSPDHGGAFSMMIASGPYTPDAELSYTALQPLLRSLTTQKPAVVLLLGPFIDTSHPRIKSGDVDALPEDIFRERFIEPLQDFLMASPDSLVLLVPSVRDMLTSHAVFPQGPLDPSCHGGDSRIKLLPNPTRFTLNGVSFAASSVDTLFHLRKEELVRRAQEVDSYAIGLSVPAIDTMANLCRHLLQQRSFYPVFPTPLELSHEINLDVSHLDELRLVPESDETAPDVLIVTSRLKHFSKVVDHTVAVNPSFMTKGTCAKLEFAGSGDSSISERIKVEVGKIGELGL</sequence>
<gene>
    <name evidence="1" type="ORF">FA95DRAFT_1536407</name>
</gene>
<evidence type="ECO:0000313" key="2">
    <source>
        <dbReference type="Proteomes" id="UP000814033"/>
    </source>
</evidence>
<proteinExistence type="predicted"/>
<dbReference type="Proteomes" id="UP000814033">
    <property type="component" value="Unassembled WGS sequence"/>
</dbReference>
<reference evidence="1" key="2">
    <citation type="journal article" date="2022" name="New Phytol.">
        <title>Evolutionary transition to the ectomycorrhizal habit in the genomes of a hyperdiverse lineage of mushroom-forming fungi.</title>
        <authorList>
            <person name="Looney B."/>
            <person name="Miyauchi S."/>
            <person name="Morin E."/>
            <person name="Drula E."/>
            <person name="Courty P.E."/>
            <person name="Kohler A."/>
            <person name="Kuo A."/>
            <person name="LaButti K."/>
            <person name="Pangilinan J."/>
            <person name="Lipzen A."/>
            <person name="Riley R."/>
            <person name="Andreopoulos W."/>
            <person name="He G."/>
            <person name="Johnson J."/>
            <person name="Nolan M."/>
            <person name="Tritt A."/>
            <person name="Barry K.W."/>
            <person name="Grigoriev I.V."/>
            <person name="Nagy L.G."/>
            <person name="Hibbett D."/>
            <person name="Henrissat B."/>
            <person name="Matheny P.B."/>
            <person name="Labbe J."/>
            <person name="Martin F.M."/>
        </authorList>
    </citation>
    <scope>NUCLEOTIDE SEQUENCE</scope>
    <source>
        <strain evidence="1">FP105234-sp</strain>
    </source>
</reference>
<name>A0ACB8S3K3_9AGAM</name>
<evidence type="ECO:0000313" key="1">
    <source>
        <dbReference type="EMBL" id="KAI0050363.1"/>
    </source>
</evidence>
<comment type="caution">
    <text evidence="1">The sequence shown here is derived from an EMBL/GenBank/DDBJ whole genome shotgun (WGS) entry which is preliminary data.</text>
</comment>
<reference evidence="1" key="1">
    <citation type="submission" date="2021-02" db="EMBL/GenBank/DDBJ databases">
        <authorList>
            <consortium name="DOE Joint Genome Institute"/>
            <person name="Ahrendt S."/>
            <person name="Looney B.P."/>
            <person name="Miyauchi S."/>
            <person name="Morin E."/>
            <person name="Drula E."/>
            <person name="Courty P.E."/>
            <person name="Chicoki N."/>
            <person name="Fauchery L."/>
            <person name="Kohler A."/>
            <person name="Kuo A."/>
            <person name="Labutti K."/>
            <person name="Pangilinan J."/>
            <person name="Lipzen A."/>
            <person name="Riley R."/>
            <person name="Andreopoulos W."/>
            <person name="He G."/>
            <person name="Johnson J."/>
            <person name="Barry K.W."/>
            <person name="Grigoriev I.V."/>
            <person name="Nagy L."/>
            <person name="Hibbett D."/>
            <person name="Henrissat B."/>
            <person name="Matheny P.B."/>
            <person name="Labbe J."/>
            <person name="Martin F."/>
        </authorList>
    </citation>
    <scope>NUCLEOTIDE SEQUENCE</scope>
    <source>
        <strain evidence="1">FP105234-sp</strain>
    </source>
</reference>